<feature type="transmembrane region" description="Helical" evidence="2">
    <location>
        <begin position="514"/>
        <end position="547"/>
    </location>
</feature>
<keyword evidence="4" id="KW-1185">Reference proteome</keyword>
<dbReference type="Gene3D" id="3.90.550.10">
    <property type="entry name" value="Spore Coat Polysaccharide Biosynthesis Protein SpsA, Chain A"/>
    <property type="match status" value="1"/>
</dbReference>
<keyword evidence="2" id="KW-1133">Transmembrane helix</keyword>
<dbReference type="InterPro" id="IPR050834">
    <property type="entry name" value="Glycosyltransf_2"/>
</dbReference>
<feature type="transmembrane region" description="Helical" evidence="2">
    <location>
        <begin position="481"/>
        <end position="502"/>
    </location>
</feature>
<sequence>MHSVTAIVVAHDGARWLKETLAAVLRQTRPLDRVVGVDNGSRDGSGRILVEVFGAGSVLSLPRSTGFGEAVHEVLRRLPAAPAQTQAGHPQGQVREWLWLLHDDCAPDAKALQAMLAAADQDPKAAILGPKLRDWLDRRVLLEIGVTVSRSGRRDTGLEPREYDQGQHDGAHGVRDVLSVSTAGMLIRRDVWEELSGLDPELPLFRDDLDLCWRARTAGHRVLNVSGAVAWHAEASARRRRRVATSDEHPRRLDRRNALFVIMVNLPFWALLRSIMRNVCGSLVRTLLFLLAKQPANALDEVVALGSVIRHPLRLYRARKARRKGRKQGYPAVRRLFTPPGGAFRRLTDMVQSFLAGSGPVESAGRHHAGAAGGETDQDDGEELLADAGMLQRVFGNPGVLLCLVLTAVTLVAERSLLVGDLSAGDLLGGGALTPVVGGAGDLWRLYAEGHHAAGLGSDTWAPPYVAVLAALSAVAFGKTWLAVGVLLLGCVPLAGFAAYVATKRMIPYRPARVWLAATYALLPVATGAIASGRLGTAIVFVLLPVYAALGTRVVAGSRRAAWGFGLLLAVGTAFVPLVYILVAVLGALAAVSFGGIRRGTRTSLVIGLGTPILLLFPWLAELVREPGRILLEVGLRDPALADPRLPAESLLMLSPGGPGVPPFWVTAGLVAVALAALLLRRDQMVVVIGWGVVLFGVLVAIVVSRVTVDGVPVWPGAPMALAATGLLLAAAHPAYRITEFRAAGGLRRLGALLIAAVAFATPVAAASLWVKSGAGGPLRHDVPDPMPVLAAVGSADGQGTLLLRQQDGRVAYTVLHGRAPLIGEGDLEPPDDDHRRFTDAVAGLTSGRGGADVQTVASFGVRFITVPAPVDPALRRALDSEPALVRMSLSQAGGLWRMAHPAALPTPRAADDSRHRAWLWAQGGMLALVLILASPGRTNREEEYGGADVPVEESARKDRAKRNRAKADRAKADRAKADRVRA</sequence>
<comment type="caution">
    <text evidence="3">The sequence shown here is derived from an EMBL/GenBank/DDBJ whole genome shotgun (WGS) entry which is preliminary data.</text>
</comment>
<dbReference type="SUPFAM" id="SSF53448">
    <property type="entry name" value="Nucleotide-diphospho-sugar transferases"/>
    <property type="match status" value="1"/>
</dbReference>
<accession>A0A8J3RCJ6</accession>
<feature type="region of interest" description="Disordered" evidence="1">
    <location>
        <begin position="940"/>
        <end position="983"/>
    </location>
</feature>
<evidence type="ECO:0008006" key="5">
    <source>
        <dbReference type="Google" id="ProtNLM"/>
    </source>
</evidence>
<dbReference type="RefSeq" id="WP_204017951.1">
    <property type="nucleotide sequence ID" value="NZ_BOOG01000048.1"/>
</dbReference>
<gene>
    <name evidence="3" type="ORF">Mth01_45480</name>
</gene>
<name>A0A8J3RCJ6_9ACTN</name>
<protein>
    <recommendedName>
        <fullName evidence="5">GT2 family glycosyltransferase</fullName>
    </recommendedName>
</protein>
<feature type="transmembrane region" description="Helical" evidence="2">
    <location>
        <begin position="662"/>
        <end position="680"/>
    </location>
</feature>
<evidence type="ECO:0000256" key="2">
    <source>
        <dbReference type="SAM" id="Phobius"/>
    </source>
</evidence>
<feature type="transmembrane region" description="Helical" evidence="2">
    <location>
        <begin position="567"/>
        <end position="592"/>
    </location>
</feature>
<keyword evidence="2" id="KW-0812">Transmembrane</keyword>
<evidence type="ECO:0000313" key="4">
    <source>
        <dbReference type="Proteomes" id="UP000610966"/>
    </source>
</evidence>
<organism evidence="3 4">
    <name type="scientific">Sphaerimonospora thailandensis</name>
    <dbReference type="NCBI Taxonomy" id="795644"/>
    <lineage>
        <taxon>Bacteria</taxon>
        <taxon>Bacillati</taxon>
        <taxon>Actinomycetota</taxon>
        <taxon>Actinomycetes</taxon>
        <taxon>Streptosporangiales</taxon>
        <taxon>Streptosporangiaceae</taxon>
        <taxon>Sphaerimonospora</taxon>
    </lineage>
</organism>
<feature type="transmembrane region" description="Helical" evidence="2">
    <location>
        <begin position="687"/>
        <end position="708"/>
    </location>
</feature>
<proteinExistence type="predicted"/>
<feature type="transmembrane region" description="Helical" evidence="2">
    <location>
        <begin position="720"/>
        <end position="738"/>
    </location>
</feature>
<evidence type="ECO:0000256" key="1">
    <source>
        <dbReference type="SAM" id="MobiDB-lite"/>
    </source>
</evidence>
<keyword evidence="2" id="KW-0472">Membrane</keyword>
<feature type="compositionally biased region" description="Basic and acidic residues" evidence="1">
    <location>
        <begin position="966"/>
        <end position="983"/>
    </location>
</feature>
<reference evidence="3" key="1">
    <citation type="submission" date="2021-01" db="EMBL/GenBank/DDBJ databases">
        <title>Whole genome shotgun sequence of Sphaerimonospora thailandensis NBRC 107569.</title>
        <authorList>
            <person name="Komaki H."/>
            <person name="Tamura T."/>
        </authorList>
    </citation>
    <scope>NUCLEOTIDE SEQUENCE</scope>
    <source>
        <strain evidence="3">NBRC 107569</strain>
    </source>
</reference>
<dbReference type="PANTHER" id="PTHR43685">
    <property type="entry name" value="GLYCOSYLTRANSFERASE"/>
    <property type="match status" value="1"/>
</dbReference>
<feature type="transmembrane region" description="Helical" evidence="2">
    <location>
        <begin position="750"/>
        <end position="771"/>
    </location>
</feature>
<dbReference type="PANTHER" id="PTHR43685:SF3">
    <property type="entry name" value="SLR2126 PROTEIN"/>
    <property type="match status" value="1"/>
</dbReference>
<dbReference type="EMBL" id="BOOG01000048">
    <property type="protein sequence ID" value="GIH72295.1"/>
    <property type="molecule type" value="Genomic_DNA"/>
</dbReference>
<evidence type="ECO:0000313" key="3">
    <source>
        <dbReference type="EMBL" id="GIH72295.1"/>
    </source>
</evidence>
<dbReference type="Proteomes" id="UP000610966">
    <property type="component" value="Unassembled WGS sequence"/>
</dbReference>
<dbReference type="InterPro" id="IPR029044">
    <property type="entry name" value="Nucleotide-diphossugar_trans"/>
</dbReference>
<dbReference type="AlphaFoldDB" id="A0A8J3RCJ6"/>
<dbReference type="Pfam" id="PF13641">
    <property type="entry name" value="Glyco_tranf_2_3"/>
    <property type="match status" value="1"/>
</dbReference>